<comment type="similarity">
    <text evidence="1">Belongs to the Fur family.</text>
</comment>
<feature type="binding site" evidence="7">
    <location>
        <position position="121"/>
    </location>
    <ligand>
        <name>Zn(2+)</name>
        <dbReference type="ChEBI" id="CHEBI:29105"/>
    </ligand>
</feature>
<dbReference type="SUPFAM" id="SSF46785">
    <property type="entry name" value="Winged helix' DNA-binding domain"/>
    <property type="match status" value="1"/>
</dbReference>
<dbReference type="CDD" id="cd07153">
    <property type="entry name" value="Fur_like"/>
    <property type="match status" value="1"/>
</dbReference>
<evidence type="ECO:0000256" key="5">
    <source>
        <dbReference type="ARBA" id="ARBA00023125"/>
    </source>
</evidence>
<feature type="binding site" evidence="7">
    <location>
        <position position="161"/>
    </location>
    <ligand>
        <name>Zn(2+)</name>
        <dbReference type="ChEBI" id="CHEBI:29105"/>
    </ligand>
</feature>
<keyword evidence="3 7" id="KW-0862">Zinc</keyword>
<dbReference type="EMBL" id="FQYW01000014">
    <property type="protein sequence ID" value="SHI81286.1"/>
    <property type="molecule type" value="Genomic_DNA"/>
</dbReference>
<comment type="cofactor">
    <cofactor evidence="7">
        <name>Zn(2+)</name>
        <dbReference type="ChEBI" id="CHEBI:29105"/>
    </cofactor>
    <text evidence="7">Binds 1 zinc ion per subunit.</text>
</comment>
<dbReference type="AlphaFoldDB" id="A0A1M6E718"/>
<evidence type="ECO:0000256" key="6">
    <source>
        <dbReference type="ARBA" id="ARBA00023163"/>
    </source>
</evidence>
<dbReference type="InterPro" id="IPR043135">
    <property type="entry name" value="Fur_C"/>
</dbReference>
<keyword evidence="4" id="KW-0805">Transcription regulation</keyword>
<dbReference type="GO" id="GO:1900376">
    <property type="term" value="P:regulation of secondary metabolite biosynthetic process"/>
    <property type="evidence" value="ECO:0007669"/>
    <property type="project" value="TreeGrafter"/>
</dbReference>
<comment type="cofactor">
    <cofactor evidence="8">
        <name>Mn(2+)</name>
        <dbReference type="ChEBI" id="CHEBI:29035"/>
    </cofactor>
    <cofactor evidence="8">
        <name>Fe(2+)</name>
        <dbReference type="ChEBI" id="CHEBI:29033"/>
    </cofactor>
    <text evidence="8">Binds 1 Mn(2+) or Fe(2+) ion per subunit.</text>
</comment>
<evidence type="ECO:0000256" key="2">
    <source>
        <dbReference type="ARBA" id="ARBA00022491"/>
    </source>
</evidence>
<dbReference type="Gene3D" id="1.10.10.10">
    <property type="entry name" value="Winged helix-like DNA-binding domain superfamily/Winged helix DNA-binding domain"/>
    <property type="match status" value="1"/>
</dbReference>
<proteinExistence type="inferred from homology"/>
<dbReference type="PANTHER" id="PTHR33202:SF7">
    <property type="entry name" value="FERRIC UPTAKE REGULATION PROTEIN"/>
    <property type="match status" value="1"/>
</dbReference>
<dbReference type="InterPro" id="IPR036390">
    <property type="entry name" value="WH_DNA-bd_sf"/>
</dbReference>
<evidence type="ECO:0000256" key="1">
    <source>
        <dbReference type="ARBA" id="ARBA00007957"/>
    </source>
</evidence>
<keyword evidence="5" id="KW-0238">DNA-binding</keyword>
<evidence type="ECO:0000313" key="9">
    <source>
        <dbReference type="EMBL" id="SHI81286.1"/>
    </source>
</evidence>
<protein>
    <submittedName>
        <fullName evidence="9">Fur family transcriptional regulator, ferric uptake regulator</fullName>
    </submittedName>
</protein>
<evidence type="ECO:0000256" key="7">
    <source>
        <dbReference type="PIRSR" id="PIRSR602481-1"/>
    </source>
</evidence>
<name>A0A1M6E718_9FIRM</name>
<evidence type="ECO:0000256" key="3">
    <source>
        <dbReference type="ARBA" id="ARBA00022833"/>
    </source>
</evidence>
<dbReference type="GO" id="GO:0000976">
    <property type="term" value="F:transcription cis-regulatory region binding"/>
    <property type="evidence" value="ECO:0007669"/>
    <property type="project" value="TreeGrafter"/>
</dbReference>
<feature type="binding site" evidence="7">
    <location>
        <position position="118"/>
    </location>
    <ligand>
        <name>Zn(2+)</name>
        <dbReference type="ChEBI" id="CHEBI:29105"/>
    </ligand>
</feature>
<dbReference type="InterPro" id="IPR002481">
    <property type="entry name" value="FUR"/>
</dbReference>
<feature type="binding site" evidence="8">
    <location>
        <position position="150"/>
    </location>
    <ligand>
        <name>Fe cation</name>
        <dbReference type="ChEBI" id="CHEBI:24875"/>
    </ligand>
</feature>
<dbReference type="Pfam" id="PF01475">
    <property type="entry name" value="FUR"/>
    <property type="match status" value="1"/>
</dbReference>
<feature type="binding site" evidence="7">
    <location>
        <position position="158"/>
    </location>
    <ligand>
        <name>Zn(2+)</name>
        <dbReference type="ChEBI" id="CHEBI:29105"/>
    </ligand>
</feature>
<sequence>MLITKFWHAGDIEMRDGFSIEELKKRLQNSRYKLTHQRQDVLEVFLNSTGEHLSAEEVHRTLRDKGYDIGLATVYRTLELMCSPEMNILQKMEFGEKRARYELKKIEENGHQHHHLICKKCDKVIEFSEDMLEGLEQKIAETCNFNIIDHQVLFYGYCQECAKKLEN</sequence>
<gene>
    <name evidence="9" type="ORF">SAMN02745671_01775</name>
</gene>
<dbReference type="GO" id="GO:0008270">
    <property type="term" value="F:zinc ion binding"/>
    <property type="evidence" value="ECO:0007669"/>
    <property type="project" value="TreeGrafter"/>
</dbReference>
<evidence type="ECO:0000256" key="8">
    <source>
        <dbReference type="PIRSR" id="PIRSR602481-2"/>
    </source>
</evidence>
<keyword evidence="8" id="KW-0408">Iron</keyword>
<dbReference type="GO" id="GO:0003700">
    <property type="term" value="F:DNA-binding transcription factor activity"/>
    <property type="evidence" value="ECO:0007669"/>
    <property type="project" value="InterPro"/>
</dbReference>
<dbReference type="Proteomes" id="UP000191240">
    <property type="component" value="Unassembled WGS sequence"/>
</dbReference>
<dbReference type="PANTHER" id="PTHR33202">
    <property type="entry name" value="ZINC UPTAKE REGULATION PROTEIN"/>
    <property type="match status" value="1"/>
</dbReference>
<accession>A0A1M6E718</accession>
<dbReference type="GO" id="GO:0045892">
    <property type="term" value="P:negative regulation of DNA-templated transcription"/>
    <property type="evidence" value="ECO:0007669"/>
    <property type="project" value="TreeGrafter"/>
</dbReference>
<keyword evidence="6" id="KW-0804">Transcription</keyword>
<organism evidence="9 10">
    <name type="scientific">Anaerovibrio lipolyticus DSM 3074</name>
    <dbReference type="NCBI Taxonomy" id="1120997"/>
    <lineage>
        <taxon>Bacteria</taxon>
        <taxon>Bacillati</taxon>
        <taxon>Bacillota</taxon>
        <taxon>Negativicutes</taxon>
        <taxon>Selenomonadales</taxon>
        <taxon>Selenomonadaceae</taxon>
        <taxon>Anaerovibrio</taxon>
    </lineage>
</organism>
<keyword evidence="2" id="KW-0678">Repressor</keyword>
<reference evidence="9 10" key="1">
    <citation type="submission" date="2016-11" db="EMBL/GenBank/DDBJ databases">
        <authorList>
            <person name="Jaros S."/>
            <person name="Januszkiewicz K."/>
            <person name="Wedrychowicz H."/>
        </authorList>
    </citation>
    <scope>NUCLEOTIDE SEQUENCE [LARGE SCALE GENOMIC DNA]</scope>
    <source>
        <strain evidence="9 10">DSM 3074</strain>
    </source>
</reference>
<evidence type="ECO:0000313" key="10">
    <source>
        <dbReference type="Proteomes" id="UP000191240"/>
    </source>
</evidence>
<keyword evidence="7" id="KW-0479">Metal-binding</keyword>
<evidence type="ECO:0000256" key="4">
    <source>
        <dbReference type="ARBA" id="ARBA00023015"/>
    </source>
</evidence>
<feature type="binding site" evidence="8">
    <location>
        <position position="133"/>
    </location>
    <ligand>
        <name>Fe cation</name>
        <dbReference type="ChEBI" id="CHEBI:24875"/>
    </ligand>
</feature>
<dbReference type="Gene3D" id="3.30.1490.190">
    <property type="match status" value="1"/>
</dbReference>
<dbReference type="InterPro" id="IPR036388">
    <property type="entry name" value="WH-like_DNA-bd_sf"/>
</dbReference>